<name>A0AAW4W961_9FIRM</name>
<evidence type="ECO:0000256" key="1">
    <source>
        <dbReference type="SAM" id="MobiDB-lite"/>
    </source>
</evidence>
<organism evidence="4 5">
    <name type="scientific">Roseburia amylophila</name>
    <dbReference type="NCBI Taxonomy" id="2981794"/>
    <lineage>
        <taxon>Bacteria</taxon>
        <taxon>Bacillati</taxon>
        <taxon>Bacillota</taxon>
        <taxon>Clostridia</taxon>
        <taxon>Lachnospirales</taxon>
        <taxon>Lachnospiraceae</taxon>
        <taxon>Roseburia</taxon>
    </lineage>
</organism>
<keyword evidence="2" id="KW-0472">Membrane</keyword>
<feature type="region of interest" description="Disordered" evidence="1">
    <location>
        <begin position="309"/>
        <end position="388"/>
    </location>
</feature>
<dbReference type="InterPro" id="IPR053139">
    <property type="entry name" value="Surface_bspA-like"/>
</dbReference>
<keyword evidence="2" id="KW-1133">Transmembrane helix</keyword>
<evidence type="ECO:0000313" key="5">
    <source>
        <dbReference type="Proteomes" id="UP001198893"/>
    </source>
</evidence>
<dbReference type="Proteomes" id="UP001198893">
    <property type="component" value="Unassembled WGS sequence"/>
</dbReference>
<dbReference type="AlphaFoldDB" id="A0AAW4W961"/>
<reference evidence="4" key="1">
    <citation type="submission" date="2021-10" db="EMBL/GenBank/DDBJ databases">
        <title>Anaerobic single-cell dispensing facilitates the cultivation of human gut bacteria.</title>
        <authorList>
            <person name="Afrizal A."/>
        </authorList>
    </citation>
    <scope>NUCLEOTIDE SEQUENCE</scope>
    <source>
        <strain evidence="4">CLA-AA-H204</strain>
    </source>
</reference>
<feature type="transmembrane region" description="Helical" evidence="2">
    <location>
        <begin position="391"/>
        <end position="411"/>
    </location>
</feature>
<dbReference type="EMBL" id="JAJEQW010000002">
    <property type="protein sequence ID" value="MCC2241154.1"/>
    <property type="molecule type" value="Genomic_DNA"/>
</dbReference>
<dbReference type="PANTHER" id="PTHR45661:SF3">
    <property type="entry name" value="IG-LIKE DOMAIN-CONTAINING PROTEIN"/>
    <property type="match status" value="1"/>
</dbReference>
<feature type="compositionally biased region" description="Polar residues" evidence="1">
    <location>
        <begin position="367"/>
        <end position="377"/>
    </location>
</feature>
<dbReference type="Pfam" id="PF13306">
    <property type="entry name" value="LRR_5"/>
    <property type="match status" value="2"/>
</dbReference>
<evidence type="ECO:0000313" key="4">
    <source>
        <dbReference type="EMBL" id="MCC2241154.1"/>
    </source>
</evidence>
<dbReference type="InterPro" id="IPR026906">
    <property type="entry name" value="LRR_5"/>
</dbReference>
<proteinExistence type="predicted"/>
<dbReference type="InterPro" id="IPR032675">
    <property type="entry name" value="LRR_dom_sf"/>
</dbReference>
<keyword evidence="3" id="KW-0732">Signal</keyword>
<feature type="compositionally biased region" description="Low complexity" evidence="1">
    <location>
        <begin position="324"/>
        <end position="350"/>
    </location>
</feature>
<comment type="caution">
    <text evidence="4">The sequence shown here is derived from an EMBL/GenBank/DDBJ whole genome shotgun (WGS) entry which is preliminary data.</text>
</comment>
<gene>
    <name evidence="4" type="ORF">LKD47_02395</name>
</gene>
<dbReference type="Gene3D" id="3.80.10.10">
    <property type="entry name" value="Ribonuclease Inhibitor"/>
    <property type="match status" value="2"/>
</dbReference>
<feature type="chain" id="PRO_5043677772" evidence="3">
    <location>
        <begin position="28"/>
        <end position="418"/>
    </location>
</feature>
<sequence length="418" mass="41895">MQILKKGFSIFAAVCLLLAVMPGQTVRADETTDENGFTVDDSGTLVAYSGAGGAITIPESVSTIASGVFASNTSITSVTIPSYVTGMGTAVFYNCTSLGSVSIEGDIGSIPAETFYNCTSLTSVSIGTSISSIGSQAFAECSSLSQFTIPESVGSIGDKAFYDCTSLTGITIPAGVSSIGSNVFTGCSRLASISAASGNGTYASSDGCLYNKAMTRLIRCPEGKSGAKIATSTVTIGAGAFANCKSVTSLTVPDSVNTIETDAFSGSSISTILIPASVTSIGSQSSWSPSTISGYSGTQAQVYATGNGISFQSLGGENPQPTPDNGNNSNSNGSTDTSNSNNGSGSATTVTGGGTAVTGGNVIGATKYSNSGKTVTSDSHEKDSTPKTGDGINPVFFLCIGVLLVGVYFVVSNRKKAA</sequence>
<evidence type="ECO:0000256" key="3">
    <source>
        <dbReference type="SAM" id="SignalP"/>
    </source>
</evidence>
<keyword evidence="2" id="KW-0812">Transmembrane</keyword>
<evidence type="ECO:0000256" key="2">
    <source>
        <dbReference type="SAM" id="Phobius"/>
    </source>
</evidence>
<protein>
    <submittedName>
        <fullName evidence="4">Leucine-rich repeat domain-containing protein</fullName>
    </submittedName>
</protein>
<feature type="signal peptide" evidence="3">
    <location>
        <begin position="1"/>
        <end position="27"/>
    </location>
</feature>
<dbReference type="RefSeq" id="WP_227709569.1">
    <property type="nucleotide sequence ID" value="NZ_JAJEQW010000002.1"/>
</dbReference>
<dbReference type="PANTHER" id="PTHR45661">
    <property type="entry name" value="SURFACE ANTIGEN"/>
    <property type="match status" value="1"/>
</dbReference>
<dbReference type="SUPFAM" id="SSF52058">
    <property type="entry name" value="L domain-like"/>
    <property type="match status" value="1"/>
</dbReference>
<accession>A0AAW4W961</accession>
<dbReference type="Gene3D" id="3.40.50.12480">
    <property type="match status" value="1"/>
</dbReference>